<evidence type="ECO:0000313" key="2">
    <source>
        <dbReference type="Proteomes" id="UP001050691"/>
    </source>
</evidence>
<dbReference type="AlphaFoldDB" id="A0AAV5AHV9"/>
<evidence type="ECO:0000313" key="1">
    <source>
        <dbReference type="EMBL" id="GJJ12698.1"/>
    </source>
</evidence>
<accession>A0AAV5AHV9</accession>
<organism evidence="1 2">
    <name type="scientific">Clathrus columnatus</name>
    <dbReference type="NCBI Taxonomy" id="1419009"/>
    <lineage>
        <taxon>Eukaryota</taxon>
        <taxon>Fungi</taxon>
        <taxon>Dikarya</taxon>
        <taxon>Basidiomycota</taxon>
        <taxon>Agaricomycotina</taxon>
        <taxon>Agaricomycetes</taxon>
        <taxon>Phallomycetidae</taxon>
        <taxon>Phallales</taxon>
        <taxon>Clathraceae</taxon>
        <taxon>Clathrus</taxon>
    </lineage>
</organism>
<dbReference type="EMBL" id="BPWL01000007">
    <property type="protein sequence ID" value="GJJ12698.1"/>
    <property type="molecule type" value="Genomic_DNA"/>
</dbReference>
<protein>
    <submittedName>
        <fullName evidence="1">Uncharacterized protein</fullName>
    </submittedName>
</protein>
<proteinExistence type="predicted"/>
<dbReference type="Gene3D" id="2.100.10.50">
    <property type="match status" value="1"/>
</dbReference>
<sequence>MIYVSGIHIRYYSIPDAIEDINGGSSNVNEGNPVSKVQLAAEYTLDPKEACNRFKVVIQDVANPVIDNYAGDQGSFRYILPFCNPADATKITEVRLLRSTQAVEVPPSGYTGMTTNLNHGRKGGFLYLIWESVVMENNLQSQYISGYSVLYGVRASQEPRNAVTTLDDNGDDINQDFGGKHVWIVPQYTGKIEDAKTGFVSVVQSTINPQYENLGSGSGGDYRYLLGMLDLGTKYRIKNIRLLRSSSKVTSPPNGYDGITDDINKGRTGTYLYLTWTAVYAPVFTFVSEIQVRYGHVPSQEPLGTATVLGNGSDDVNFGFGSE</sequence>
<comment type="caution">
    <text evidence="1">The sequence shown here is derived from an EMBL/GenBank/DDBJ whole genome shotgun (WGS) entry which is preliminary data.</text>
</comment>
<name>A0AAV5AHV9_9AGAM</name>
<reference evidence="1" key="1">
    <citation type="submission" date="2021-10" db="EMBL/GenBank/DDBJ databases">
        <title>De novo Genome Assembly of Clathrus columnatus (Basidiomycota, Fungi) Using Illumina and Nanopore Sequence Data.</title>
        <authorList>
            <person name="Ogiso-Tanaka E."/>
            <person name="Itagaki H."/>
            <person name="Hosoya T."/>
            <person name="Hosaka K."/>
        </authorList>
    </citation>
    <scope>NUCLEOTIDE SEQUENCE</scope>
    <source>
        <strain evidence="1">MO-923</strain>
    </source>
</reference>
<dbReference type="Proteomes" id="UP001050691">
    <property type="component" value="Unassembled WGS sequence"/>
</dbReference>
<gene>
    <name evidence="1" type="ORF">Clacol_006942</name>
</gene>
<keyword evidence="2" id="KW-1185">Reference proteome</keyword>